<keyword evidence="5" id="KW-0472">Membrane</keyword>
<proteinExistence type="predicted"/>
<dbReference type="GO" id="GO:0016020">
    <property type="term" value="C:membrane"/>
    <property type="evidence" value="ECO:0007669"/>
    <property type="project" value="UniProtKB-SubCell"/>
</dbReference>
<dbReference type="AlphaFoldDB" id="A0A1V5SBY5"/>
<reference evidence="7" key="1">
    <citation type="submission" date="2017-02" db="EMBL/GenBank/DDBJ databases">
        <title>Delving into the versatile metabolic prowess of the omnipresent phylum Bacteroidetes.</title>
        <authorList>
            <person name="Nobu M.K."/>
            <person name="Mei R."/>
            <person name="Narihiro T."/>
            <person name="Kuroda K."/>
            <person name="Liu W.-T."/>
        </authorList>
    </citation>
    <scope>NUCLEOTIDE SEQUENCE</scope>
    <source>
        <strain evidence="7">ADurb.Bin280</strain>
    </source>
</reference>
<evidence type="ECO:0000256" key="2">
    <source>
        <dbReference type="ARBA" id="ARBA00022448"/>
    </source>
</evidence>
<keyword evidence="2" id="KW-0813">Transport</keyword>
<evidence type="ECO:0000256" key="6">
    <source>
        <dbReference type="ARBA" id="ARBA00023310"/>
    </source>
</evidence>
<dbReference type="GO" id="GO:0046933">
    <property type="term" value="F:proton-transporting ATP synthase activity, rotational mechanism"/>
    <property type="evidence" value="ECO:0007669"/>
    <property type="project" value="InterPro"/>
</dbReference>
<gene>
    <name evidence="7" type="ORF">BWY43_00694</name>
</gene>
<sequence length="132" mass="15391">MKKSINQISQIVANKITPDNYRQIAREIWWILTKQRQYGKIEQLIEEIDEKYCASQGCTKLKVISPKELDDEHKDQVQVKLEKIYKGPVNIDFAVDEKILGGLKIISKDNIYDYSYSAKLKQLKQKMVGNNE</sequence>
<keyword evidence="3" id="KW-0375">Hydrogen ion transport</keyword>
<organism evidence="7">
    <name type="scientific">candidate division WS2 bacterium ADurb.Bin280</name>
    <dbReference type="NCBI Taxonomy" id="1852829"/>
    <lineage>
        <taxon>Bacteria</taxon>
        <taxon>candidate division WS2</taxon>
    </lineage>
</organism>
<keyword evidence="4" id="KW-0406">Ion transport</keyword>
<dbReference type="SUPFAM" id="SSF160527">
    <property type="entry name" value="V-type ATPase subunit E-like"/>
    <property type="match status" value="1"/>
</dbReference>
<comment type="caution">
    <text evidence="7">The sequence shown here is derived from an EMBL/GenBank/DDBJ whole genome shotgun (WGS) entry which is preliminary data.</text>
</comment>
<protein>
    <submittedName>
        <fullName evidence="7">F0F1 ATP synthase subunit delta</fullName>
    </submittedName>
</protein>
<evidence type="ECO:0000256" key="1">
    <source>
        <dbReference type="ARBA" id="ARBA00004370"/>
    </source>
</evidence>
<comment type="subcellular location">
    <subcellularLocation>
        <location evidence="1">Membrane</location>
    </subcellularLocation>
</comment>
<evidence type="ECO:0000256" key="3">
    <source>
        <dbReference type="ARBA" id="ARBA00022781"/>
    </source>
</evidence>
<dbReference type="InterPro" id="IPR000711">
    <property type="entry name" value="ATPase_OSCP/dsu"/>
</dbReference>
<evidence type="ECO:0000313" key="7">
    <source>
        <dbReference type="EMBL" id="OQA52007.1"/>
    </source>
</evidence>
<dbReference type="EMBL" id="MWBO01000052">
    <property type="protein sequence ID" value="OQA52007.1"/>
    <property type="molecule type" value="Genomic_DNA"/>
</dbReference>
<dbReference type="Pfam" id="PF00213">
    <property type="entry name" value="OSCP"/>
    <property type="match status" value="1"/>
</dbReference>
<dbReference type="PANTHER" id="PTHR11910">
    <property type="entry name" value="ATP SYNTHASE DELTA CHAIN"/>
    <property type="match status" value="1"/>
</dbReference>
<keyword evidence="6" id="KW-0066">ATP synthesis</keyword>
<evidence type="ECO:0000256" key="5">
    <source>
        <dbReference type="ARBA" id="ARBA00023136"/>
    </source>
</evidence>
<accession>A0A1V5SBY5</accession>
<name>A0A1V5SBY5_9BACT</name>
<dbReference type="Proteomes" id="UP000485367">
    <property type="component" value="Unassembled WGS sequence"/>
</dbReference>
<evidence type="ECO:0000256" key="4">
    <source>
        <dbReference type="ARBA" id="ARBA00023065"/>
    </source>
</evidence>